<comment type="caution">
    <text evidence="1">The sequence shown here is derived from an EMBL/GenBank/DDBJ whole genome shotgun (WGS) entry which is preliminary data.</text>
</comment>
<keyword evidence="2" id="KW-1185">Reference proteome</keyword>
<dbReference type="EMBL" id="JAYRBN010000109">
    <property type="protein sequence ID" value="KAL2726148.1"/>
    <property type="molecule type" value="Genomic_DNA"/>
</dbReference>
<organism evidence="1 2">
    <name type="scientific">Vespula maculifrons</name>
    <name type="common">Eastern yellow jacket</name>
    <name type="synonym">Wasp</name>
    <dbReference type="NCBI Taxonomy" id="7453"/>
    <lineage>
        <taxon>Eukaryota</taxon>
        <taxon>Metazoa</taxon>
        <taxon>Ecdysozoa</taxon>
        <taxon>Arthropoda</taxon>
        <taxon>Hexapoda</taxon>
        <taxon>Insecta</taxon>
        <taxon>Pterygota</taxon>
        <taxon>Neoptera</taxon>
        <taxon>Endopterygota</taxon>
        <taxon>Hymenoptera</taxon>
        <taxon>Apocrita</taxon>
        <taxon>Aculeata</taxon>
        <taxon>Vespoidea</taxon>
        <taxon>Vespidae</taxon>
        <taxon>Vespinae</taxon>
        <taxon>Vespula</taxon>
    </lineage>
</organism>
<name>A0ABD2AZW2_VESMC</name>
<dbReference type="AlphaFoldDB" id="A0ABD2AZW2"/>
<reference evidence="1 2" key="1">
    <citation type="journal article" date="2024" name="Ann. Entomol. Soc. Am.">
        <title>Genomic analyses of the southern and eastern yellowjacket wasps (Hymenoptera: Vespidae) reveal evolutionary signatures of social life.</title>
        <authorList>
            <person name="Catto M.A."/>
            <person name="Caine P.B."/>
            <person name="Orr S.E."/>
            <person name="Hunt B.G."/>
            <person name="Goodisman M.A.D."/>
        </authorList>
    </citation>
    <scope>NUCLEOTIDE SEQUENCE [LARGE SCALE GENOMIC DNA]</scope>
    <source>
        <strain evidence="1">232</strain>
        <tissue evidence="1">Head and thorax</tissue>
    </source>
</reference>
<evidence type="ECO:0000313" key="1">
    <source>
        <dbReference type="EMBL" id="KAL2726148.1"/>
    </source>
</evidence>
<dbReference type="Proteomes" id="UP001607303">
    <property type="component" value="Unassembled WGS sequence"/>
</dbReference>
<protein>
    <submittedName>
        <fullName evidence="1">PiggyBac transposable element-derived protein 4-like</fullName>
    </submittedName>
</protein>
<proteinExistence type="predicted"/>
<sequence length="92" mass="11077">MASTESSNIIHFIRFHEVSKMINWWVIEICDGFQTSHGRLSISDKEERLNRKLHILQQNQGNLSKEYFVCSDKKKDQKRESRYHYETCTRKL</sequence>
<gene>
    <name evidence="1" type="ORF">V1477_017962</name>
</gene>
<evidence type="ECO:0000313" key="2">
    <source>
        <dbReference type="Proteomes" id="UP001607303"/>
    </source>
</evidence>
<accession>A0ABD2AZW2</accession>